<organism evidence="1 2">
    <name type="scientific">Aphanizomenon flos-aquae FACHB-1040</name>
    <dbReference type="NCBI Taxonomy" id="2692887"/>
    <lineage>
        <taxon>Bacteria</taxon>
        <taxon>Bacillati</taxon>
        <taxon>Cyanobacteriota</taxon>
        <taxon>Cyanophyceae</taxon>
        <taxon>Nostocales</taxon>
        <taxon>Aphanizomenonaceae</taxon>
        <taxon>Aphanizomenon</taxon>
    </lineage>
</organism>
<dbReference type="SUPFAM" id="SSF158791">
    <property type="entry name" value="MgtE N-terminal domain-like"/>
    <property type="match status" value="1"/>
</dbReference>
<dbReference type="RefSeq" id="WP_015081654.1">
    <property type="nucleotide sequence ID" value="NZ_JACJQT010000026.1"/>
</dbReference>
<comment type="caution">
    <text evidence="1">The sequence shown here is derived from an EMBL/GenBank/DDBJ whole genome shotgun (WGS) entry which is preliminary data.</text>
</comment>
<proteinExistence type="predicted"/>
<evidence type="ECO:0000313" key="2">
    <source>
        <dbReference type="Proteomes" id="UP000606721"/>
    </source>
</evidence>
<sequence length="122" mass="13505">MNHREILIDALNKAIARGQTAVNISKMSGVSGSSLSRLMKGLQEDLYAGFYFSILDCLDDDIRKEALTKLGIKTKVQPEEMVKYLNGQEIAQLIPFLGKEDRADIMQALALSLRSSDQKVCA</sequence>
<gene>
    <name evidence="1" type="ORF">H6F99_11330</name>
</gene>
<dbReference type="EMBL" id="JACJQT010000026">
    <property type="protein sequence ID" value="MBD2278863.1"/>
    <property type="molecule type" value="Genomic_DNA"/>
</dbReference>
<reference evidence="1 2" key="1">
    <citation type="journal article" date="2020" name="ISME J.">
        <title>Comparative genomics reveals insights into cyanobacterial evolution and habitat adaptation.</title>
        <authorList>
            <person name="Chen M.Y."/>
            <person name="Teng W.K."/>
            <person name="Zhao L."/>
            <person name="Hu C.X."/>
            <person name="Zhou Y.K."/>
            <person name="Han B.P."/>
            <person name="Song L.R."/>
            <person name="Shu W.S."/>
        </authorList>
    </citation>
    <scope>NUCLEOTIDE SEQUENCE [LARGE SCALE GENOMIC DNA]</scope>
    <source>
        <strain evidence="1 2">FACHB-1040</strain>
    </source>
</reference>
<protein>
    <recommendedName>
        <fullName evidence="3">Transcriptional regulator</fullName>
    </recommendedName>
</protein>
<dbReference type="Proteomes" id="UP000606721">
    <property type="component" value="Unassembled WGS sequence"/>
</dbReference>
<accession>A0ABR8BV90</accession>
<keyword evidence="2" id="KW-1185">Reference proteome</keyword>
<evidence type="ECO:0000313" key="1">
    <source>
        <dbReference type="EMBL" id="MBD2278863.1"/>
    </source>
</evidence>
<name>A0ABR8BV90_APHFL</name>
<evidence type="ECO:0008006" key="3">
    <source>
        <dbReference type="Google" id="ProtNLM"/>
    </source>
</evidence>